<organism evidence="7 8">
    <name type="scientific">Sediminibacterium ginsengisoli</name>
    <dbReference type="NCBI Taxonomy" id="413434"/>
    <lineage>
        <taxon>Bacteria</taxon>
        <taxon>Pseudomonadati</taxon>
        <taxon>Bacteroidota</taxon>
        <taxon>Chitinophagia</taxon>
        <taxon>Chitinophagales</taxon>
        <taxon>Chitinophagaceae</taxon>
        <taxon>Sediminibacterium</taxon>
    </lineage>
</organism>
<name>A0A1T4KSB8_9BACT</name>
<evidence type="ECO:0000256" key="5">
    <source>
        <dbReference type="ARBA" id="ARBA00023136"/>
    </source>
</evidence>
<protein>
    <submittedName>
        <fullName evidence="7">Lipopolysaccharide export system permease protein</fullName>
    </submittedName>
</protein>
<dbReference type="EMBL" id="FUWH01000002">
    <property type="protein sequence ID" value="SJZ45238.1"/>
    <property type="molecule type" value="Genomic_DNA"/>
</dbReference>
<accession>A0A1T4KSB8</accession>
<feature type="transmembrane region" description="Helical" evidence="6">
    <location>
        <begin position="100"/>
        <end position="118"/>
    </location>
</feature>
<dbReference type="Proteomes" id="UP000190888">
    <property type="component" value="Unassembled WGS sequence"/>
</dbReference>
<keyword evidence="3 6" id="KW-0812">Transmembrane</keyword>
<evidence type="ECO:0000256" key="1">
    <source>
        <dbReference type="ARBA" id="ARBA00004651"/>
    </source>
</evidence>
<feature type="transmembrane region" description="Helical" evidence="6">
    <location>
        <begin position="12"/>
        <end position="33"/>
    </location>
</feature>
<evidence type="ECO:0000313" key="7">
    <source>
        <dbReference type="EMBL" id="SJZ45238.1"/>
    </source>
</evidence>
<dbReference type="RefSeq" id="WP_078830063.1">
    <property type="nucleotide sequence ID" value="NZ_FUWH01000002.1"/>
</dbReference>
<dbReference type="GO" id="GO:0015920">
    <property type="term" value="P:lipopolysaccharide transport"/>
    <property type="evidence" value="ECO:0007669"/>
    <property type="project" value="TreeGrafter"/>
</dbReference>
<dbReference type="PANTHER" id="PTHR33529">
    <property type="entry name" value="SLR0882 PROTEIN-RELATED"/>
    <property type="match status" value="1"/>
</dbReference>
<dbReference type="STRING" id="413434.SAMN04488132_10283"/>
<dbReference type="InterPro" id="IPR005495">
    <property type="entry name" value="LptG/LptF_permease"/>
</dbReference>
<feature type="transmembrane region" description="Helical" evidence="6">
    <location>
        <begin position="337"/>
        <end position="358"/>
    </location>
</feature>
<feature type="transmembrane region" description="Helical" evidence="6">
    <location>
        <begin position="311"/>
        <end position="331"/>
    </location>
</feature>
<evidence type="ECO:0000256" key="2">
    <source>
        <dbReference type="ARBA" id="ARBA00022475"/>
    </source>
</evidence>
<sequence length="363" mass="41360">MKQLDRYILKKFLTTFFFSIFLFAVIAIVVDVSEKTEDFGRSGLGIKRIITDYYYGFVPHIIALLFPLFVFIAVIFFTSKMAGKSEIIAILASGTSYGRWLRPYWIGGIFLAVILWFANQYVVPRANKIRGAFEANYIDRNSTYNALLNTSSNIYLRIDSFTYAGIYSYDTLSKRGGPMFLYKVKQGKVVENKRADVIQWDTATRKWKLESVIDRKIDVLKEHITLTSTEVEGFSFKPLDLSRDKYTKDKLTTPELDRFIALEELRGSEGLNDLKVERYRRDATSVTVLLLTLIGAIIAGRKVRGGSGVHLAVGFMIAALFIITDRFSTIFSTKGNLPPLIAAWIPNLIFVFVVIYLYRKAPK</sequence>
<dbReference type="OrthoDB" id="9807977at2"/>
<dbReference type="Pfam" id="PF03739">
    <property type="entry name" value="LptF_LptG"/>
    <property type="match status" value="1"/>
</dbReference>
<feature type="transmembrane region" description="Helical" evidence="6">
    <location>
        <begin position="53"/>
        <end position="79"/>
    </location>
</feature>
<evidence type="ECO:0000313" key="8">
    <source>
        <dbReference type="Proteomes" id="UP000190888"/>
    </source>
</evidence>
<keyword evidence="2" id="KW-1003">Cell membrane</keyword>
<evidence type="ECO:0000256" key="3">
    <source>
        <dbReference type="ARBA" id="ARBA00022692"/>
    </source>
</evidence>
<keyword evidence="4 6" id="KW-1133">Transmembrane helix</keyword>
<dbReference type="AlphaFoldDB" id="A0A1T4KSB8"/>
<gene>
    <name evidence="7" type="ORF">SAMN04488132_10283</name>
</gene>
<proteinExistence type="predicted"/>
<evidence type="ECO:0000256" key="6">
    <source>
        <dbReference type="SAM" id="Phobius"/>
    </source>
</evidence>
<comment type="subcellular location">
    <subcellularLocation>
        <location evidence="1">Cell membrane</location>
        <topology evidence="1">Multi-pass membrane protein</topology>
    </subcellularLocation>
</comment>
<evidence type="ECO:0000256" key="4">
    <source>
        <dbReference type="ARBA" id="ARBA00022989"/>
    </source>
</evidence>
<reference evidence="7 8" key="1">
    <citation type="submission" date="2017-02" db="EMBL/GenBank/DDBJ databases">
        <authorList>
            <person name="Peterson S.W."/>
        </authorList>
    </citation>
    <scope>NUCLEOTIDE SEQUENCE [LARGE SCALE GENOMIC DNA]</scope>
    <source>
        <strain evidence="7 8">DSM 22335</strain>
    </source>
</reference>
<keyword evidence="8" id="KW-1185">Reference proteome</keyword>
<feature type="transmembrane region" description="Helical" evidence="6">
    <location>
        <begin position="283"/>
        <end position="299"/>
    </location>
</feature>
<dbReference type="GO" id="GO:0043190">
    <property type="term" value="C:ATP-binding cassette (ABC) transporter complex"/>
    <property type="evidence" value="ECO:0007669"/>
    <property type="project" value="TreeGrafter"/>
</dbReference>
<keyword evidence="5 6" id="KW-0472">Membrane</keyword>
<dbReference type="PANTHER" id="PTHR33529:SF8">
    <property type="entry name" value="PERMEASE, YJGP_YJGQ FAMILY"/>
    <property type="match status" value="1"/>
</dbReference>